<keyword evidence="8" id="KW-1185">Reference proteome</keyword>
<dbReference type="GO" id="GO:0005737">
    <property type="term" value="C:cytoplasm"/>
    <property type="evidence" value="ECO:0007669"/>
    <property type="project" value="TreeGrafter"/>
</dbReference>
<evidence type="ECO:0000259" key="5">
    <source>
        <dbReference type="Pfam" id="PF02558"/>
    </source>
</evidence>
<dbReference type="InterPro" id="IPR013752">
    <property type="entry name" value="KPA_reductase"/>
</dbReference>
<dbReference type="InterPro" id="IPR013332">
    <property type="entry name" value="KPR_N"/>
</dbReference>
<evidence type="ECO:0000256" key="3">
    <source>
        <dbReference type="ARBA" id="ARBA00023002"/>
    </source>
</evidence>
<dbReference type="InterPro" id="IPR008927">
    <property type="entry name" value="6-PGluconate_DH-like_C_sf"/>
</dbReference>
<evidence type="ECO:0000256" key="2">
    <source>
        <dbReference type="ARBA" id="ARBA00022857"/>
    </source>
</evidence>
<dbReference type="RefSeq" id="WP_014446499.1">
    <property type="nucleotide sequence ID" value="NC_017093.1"/>
</dbReference>
<evidence type="ECO:0000313" key="7">
    <source>
        <dbReference type="EMBL" id="BAL91613.1"/>
    </source>
</evidence>
<dbReference type="EC" id="1.1.1.169" evidence="4"/>
<organism evidence="7 8">
    <name type="scientific">Actinoplanes missouriensis (strain ATCC 14538 / DSM 43046 / CBS 188.64 / JCM 3121 / NBRC 102363 / NCIMB 12654 / NRRL B-3342 / UNCC 431)</name>
    <dbReference type="NCBI Taxonomy" id="512565"/>
    <lineage>
        <taxon>Bacteria</taxon>
        <taxon>Bacillati</taxon>
        <taxon>Actinomycetota</taxon>
        <taxon>Actinomycetes</taxon>
        <taxon>Micromonosporales</taxon>
        <taxon>Micromonosporaceae</taxon>
        <taxon>Actinoplanes</taxon>
    </lineage>
</organism>
<dbReference type="EMBL" id="AP012319">
    <property type="protein sequence ID" value="BAL91613.1"/>
    <property type="molecule type" value="Genomic_DNA"/>
</dbReference>
<keyword evidence="2 4" id="KW-0521">NADP</keyword>
<feature type="domain" description="Ketopantoate reductase N-terminal" evidence="5">
    <location>
        <begin position="3"/>
        <end position="151"/>
    </location>
</feature>
<dbReference type="GO" id="GO:0008677">
    <property type="term" value="F:2-dehydropantoate 2-reductase activity"/>
    <property type="evidence" value="ECO:0007669"/>
    <property type="project" value="UniProtKB-EC"/>
</dbReference>
<keyword evidence="3 4" id="KW-0560">Oxidoreductase</keyword>
<dbReference type="InterPro" id="IPR051402">
    <property type="entry name" value="KPR-Related"/>
</dbReference>
<protein>
    <recommendedName>
        <fullName evidence="4">2-dehydropantoate 2-reductase</fullName>
        <ecNumber evidence="4">1.1.1.169</ecNumber>
    </recommendedName>
    <alternativeName>
        <fullName evidence="4">Ketopantoate reductase</fullName>
    </alternativeName>
</protein>
<dbReference type="SUPFAM" id="SSF51735">
    <property type="entry name" value="NAD(P)-binding Rossmann-fold domains"/>
    <property type="match status" value="1"/>
</dbReference>
<evidence type="ECO:0000313" key="8">
    <source>
        <dbReference type="Proteomes" id="UP000007882"/>
    </source>
</evidence>
<proteinExistence type="inferred from homology"/>
<dbReference type="AlphaFoldDB" id="I0HF26"/>
<dbReference type="eggNOG" id="COG1893">
    <property type="taxonomic scope" value="Bacteria"/>
</dbReference>
<dbReference type="PANTHER" id="PTHR21708">
    <property type="entry name" value="PROBABLE 2-DEHYDROPANTOATE 2-REDUCTASE"/>
    <property type="match status" value="1"/>
</dbReference>
<dbReference type="HOGENOM" id="CLU_031468_6_1_11"/>
<dbReference type="KEGG" id="ams:AMIS_63930"/>
<dbReference type="FunFam" id="1.10.1040.10:FF:000017">
    <property type="entry name" value="2-dehydropantoate 2-reductase"/>
    <property type="match status" value="1"/>
</dbReference>
<keyword evidence="4" id="KW-0566">Pantothenate biosynthesis</keyword>
<dbReference type="Gene3D" id="3.40.50.720">
    <property type="entry name" value="NAD(P)-binding Rossmann-like Domain"/>
    <property type="match status" value="1"/>
</dbReference>
<comment type="pathway">
    <text evidence="4">Cofactor biosynthesis; (R)-pantothenate biosynthesis; (R)-pantoate from 3-methyl-2-oxobutanoate: step 2/2.</text>
</comment>
<sequence>MRVLVAGAGATGGYFGGRLTEAGRDVTFLVRPGRADRLRERGLRLRGPDGETVLTPRLVTAEGVDGPYDLILLAVKSHALDAVLSGLGPAVGDRTVIVPLLNGMRHVDALVAAFGAERAWGGVCMIHATLDDDGDVVRMSGLHRLAYGPLDGGPDDRLDAVTQTLTGAGFDSRPSTRIVHEMWEKWVLLASLGAATTLMRASIGEINAAPGGPAFTRAVAAEAVAVATAAGRPPRPAMLEVVTSTMASSEPTTSSMYRDMAQGLPVEHDAIVGDLVAEAAAHGVAVPLLSAAHTSLALYSAARSIATPG</sequence>
<dbReference type="Proteomes" id="UP000007882">
    <property type="component" value="Chromosome"/>
</dbReference>
<dbReference type="FunFam" id="3.40.50.720:FF:000307">
    <property type="entry name" value="2-dehydropantoate 2-reductase"/>
    <property type="match status" value="1"/>
</dbReference>
<dbReference type="UniPathway" id="UPA00028">
    <property type="reaction ID" value="UER00004"/>
</dbReference>
<dbReference type="Gene3D" id="1.10.1040.10">
    <property type="entry name" value="N-(1-d-carboxylethyl)-l-norvaline Dehydrogenase, domain 2"/>
    <property type="match status" value="1"/>
</dbReference>
<comment type="similarity">
    <text evidence="1 4">Belongs to the ketopantoate reductase family.</text>
</comment>
<name>I0HF26_ACTM4</name>
<reference evidence="7 8" key="1">
    <citation type="submission" date="2012-02" db="EMBL/GenBank/DDBJ databases">
        <title>Complete genome sequence of Actinoplanes missouriensis 431 (= NBRC 102363).</title>
        <authorList>
            <person name="Ohnishi Y."/>
            <person name="Ishikawa J."/>
            <person name="Sekine M."/>
            <person name="Hosoyama A."/>
            <person name="Harada T."/>
            <person name="Narita H."/>
            <person name="Hata T."/>
            <person name="Konno Y."/>
            <person name="Tutikane K."/>
            <person name="Fujita N."/>
            <person name="Horinouchi S."/>
            <person name="Hayakawa M."/>
        </authorList>
    </citation>
    <scope>NUCLEOTIDE SEQUENCE [LARGE SCALE GENOMIC DNA]</scope>
    <source>
        <strain evidence="8">ATCC 14538 / DSM 43046 / CBS 188.64 / JCM 3121 / NBRC 102363 / NCIMB 12654 / NRRL B-3342 / UNCC 431</strain>
    </source>
</reference>
<comment type="catalytic activity">
    <reaction evidence="4">
        <text>(R)-pantoate + NADP(+) = 2-dehydropantoate + NADPH + H(+)</text>
        <dbReference type="Rhea" id="RHEA:16233"/>
        <dbReference type="ChEBI" id="CHEBI:11561"/>
        <dbReference type="ChEBI" id="CHEBI:15378"/>
        <dbReference type="ChEBI" id="CHEBI:15980"/>
        <dbReference type="ChEBI" id="CHEBI:57783"/>
        <dbReference type="ChEBI" id="CHEBI:58349"/>
        <dbReference type="EC" id="1.1.1.169"/>
    </reaction>
</comment>
<dbReference type="GO" id="GO:0015940">
    <property type="term" value="P:pantothenate biosynthetic process"/>
    <property type="evidence" value="ECO:0007669"/>
    <property type="project" value="UniProtKB-UniPathway"/>
</dbReference>
<evidence type="ECO:0000256" key="4">
    <source>
        <dbReference type="RuleBase" id="RU362068"/>
    </source>
</evidence>
<dbReference type="SUPFAM" id="SSF48179">
    <property type="entry name" value="6-phosphogluconate dehydrogenase C-terminal domain-like"/>
    <property type="match status" value="1"/>
</dbReference>
<dbReference type="STRING" id="512565.AMIS_63930"/>
<dbReference type="NCBIfam" id="TIGR00745">
    <property type="entry name" value="apbA_panE"/>
    <property type="match status" value="1"/>
</dbReference>
<gene>
    <name evidence="7" type="ordered locus">AMIS_63930</name>
</gene>
<dbReference type="PATRIC" id="fig|512565.3.peg.6395"/>
<dbReference type="InterPro" id="IPR013328">
    <property type="entry name" value="6PGD_dom2"/>
</dbReference>
<dbReference type="OrthoDB" id="9793586at2"/>
<feature type="domain" description="Ketopantoate reductase C-terminal" evidence="6">
    <location>
        <begin position="178"/>
        <end position="294"/>
    </location>
</feature>
<dbReference type="InterPro" id="IPR036291">
    <property type="entry name" value="NAD(P)-bd_dom_sf"/>
</dbReference>
<comment type="function">
    <text evidence="4">Catalyzes the NADPH-dependent reduction of ketopantoate into pantoic acid.</text>
</comment>
<evidence type="ECO:0000256" key="1">
    <source>
        <dbReference type="ARBA" id="ARBA00007870"/>
    </source>
</evidence>
<evidence type="ECO:0000259" key="6">
    <source>
        <dbReference type="Pfam" id="PF08546"/>
    </source>
</evidence>
<dbReference type="Pfam" id="PF02558">
    <property type="entry name" value="ApbA"/>
    <property type="match status" value="1"/>
</dbReference>
<dbReference type="Pfam" id="PF08546">
    <property type="entry name" value="ApbA_C"/>
    <property type="match status" value="1"/>
</dbReference>
<dbReference type="PANTHER" id="PTHR21708:SF26">
    <property type="entry name" value="2-DEHYDROPANTOATE 2-REDUCTASE"/>
    <property type="match status" value="1"/>
</dbReference>
<accession>I0HF26</accession>
<dbReference type="InterPro" id="IPR003710">
    <property type="entry name" value="ApbA"/>
</dbReference>